<dbReference type="Proteomes" id="UP000250078">
    <property type="component" value="Unassembled WGS sequence"/>
</dbReference>
<dbReference type="EMBL" id="KV748295">
    <property type="protein sequence ID" value="OCK86604.1"/>
    <property type="molecule type" value="Genomic_DNA"/>
</dbReference>
<gene>
    <name evidence="1" type="ORF">K441DRAFT_709815</name>
</gene>
<sequence>MAAEVEPIKEFKCTFRGCYAAFDKLNLLKSHKKHAPSHDFCPKCEEDFDSWDALTLHKATDKRHEKEPICKSCGEEFKSVSGMRRHVASAHPVDQNLPCIGCGDTFPRAATLMDHLENGHCQKISAQQFAGHLQHKNIVNKLLKDPELLRNITSNAGFLDAARDDDIGGGVSLGGGLLEQDANEQDGVLLDIAPLEPEKHPDATNPPRLEESWLALKKRHENKVEQDIDTLSSRIGGFTGSITSEESDTTQKASTTTAWGHPGASTSTSEVLFPGAKPTPVSFEWAQELRKRDQAYELEHGVNLFRSRFWDPTSRDYKPERFFNPIIEMYMCSFPHCVDKFATPVDLEDHIMRRHRMSDVRCPSCLKLFKSSTALVAHCEAPLSRCHISKSNKYGQAIDEFSGGFLGARHIIRPEVDVKNDNHIVGYNQYESTKPPDWKEPGEEPEARRWAA</sequence>
<evidence type="ECO:0000313" key="1">
    <source>
        <dbReference type="EMBL" id="OCK86604.1"/>
    </source>
</evidence>
<organism evidence="1 2">
    <name type="scientific">Cenococcum geophilum 1.58</name>
    <dbReference type="NCBI Taxonomy" id="794803"/>
    <lineage>
        <taxon>Eukaryota</taxon>
        <taxon>Fungi</taxon>
        <taxon>Dikarya</taxon>
        <taxon>Ascomycota</taxon>
        <taxon>Pezizomycotina</taxon>
        <taxon>Dothideomycetes</taxon>
        <taxon>Pleosporomycetidae</taxon>
        <taxon>Gloniales</taxon>
        <taxon>Gloniaceae</taxon>
        <taxon>Cenococcum</taxon>
    </lineage>
</organism>
<keyword evidence="2" id="KW-1185">Reference proteome</keyword>
<reference evidence="1 2" key="1">
    <citation type="journal article" date="2016" name="Nat. Commun.">
        <title>Ectomycorrhizal ecology is imprinted in the genome of the dominant symbiotic fungus Cenococcum geophilum.</title>
        <authorList>
            <consortium name="DOE Joint Genome Institute"/>
            <person name="Peter M."/>
            <person name="Kohler A."/>
            <person name="Ohm R.A."/>
            <person name="Kuo A."/>
            <person name="Krutzmann J."/>
            <person name="Morin E."/>
            <person name="Arend M."/>
            <person name="Barry K.W."/>
            <person name="Binder M."/>
            <person name="Choi C."/>
            <person name="Clum A."/>
            <person name="Copeland A."/>
            <person name="Grisel N."/>
            <person name="Haridas S."/>
            <person name="Kipfer T."/>
            <person name="LaButti K."/>
            <person name="Lindquist E."/>
            <person name="Lipzen A."/>
            <person name="Maire R."/>
            <person name="Meier B."/>
            <person name="Mihaltcheva S."/>
            <person name="Molinier V."/>
            <person name="Murat C."/>
            <person name="Poggeler S."/>
            <person name="Quandt C.A."/>
            <person name="Sperisen C."/>
            <person name="Tritt A."/>
            <person name="Tisserant E."/>
            <person name="Crous P.W."/>
            <person name="Henrissat B."/>
            <person name="Nehls U."/>
            <person name="Egli S."/>
            <person name="Spatafora J.W."/>
            <person name="Grigoriev I.V."/>
            <person name="Martin F.M."/>
        </authorList>
    </citation>
    <scope>NUCLEOTIDE SEQUENCE [LARGE SCALE GENOMIC DNA]</scope>
    <source>
        <strain evidence="1 2">1.58</strain>
    </source>
</reference>
<proteinExistence type="predicted"/>
<name>A0ACC8EM43_9PEZI</name>
<evidence type="ECO:0000313" key="2">
    <source>
        <dbReference type="Proteomes" id="UP000250078"/>
    </source>
</evidence>
<protein>
    <submittedName>
        <fullName evidence="1">Uncharacterized protein</fullName>
    </submittedName>
</protein>
<accession>A0ACC8EM43</accession>